<evidence type="ECO:0008006" key="3">
    <source>
        <dbReference type="Google" id="ProtNLM"/>
    </source>
</evidence>
<name>B5AX60_9CAUD</name>
<dbReference type="EMBL" id="EU876853">
    <property type="protein sequence ID" value="ACG60363.1"/>
    <property type="molecule type" value="Genomic_DNA"/>
</dbReference>
<reference evidence="2" key="1">
    <citation type="journal article" date="2009" name="Environ. Microbiol. Rep.">
        <title>Isolation and genomic characterization of the first phage infecting Iodobacteria: ?PLPE, a myovirus having a novel set of features.</title>
        <authorList>
            <person name="Leblanc C."/>
            <person name="Caumont-Sarcos A."/>
            <person name="Comeau A.M."/>
            <person name="Krisch H.M."/>
        </authorList>
    </citation>
    <scope>NUCLEOTIDE SEQUENCE [LARGE SCALE GENOMIC DNA]</scope>
</reference>
<dbReference type="InterPro" id="IPR025127">
    <property type="entry name" value="DUF4054"/>
</dbReference>
<evidence type="ECO:0000313" key="2">
    <source>
        <dbReference type="Proteomes" id="UP000001862"/>
    </source>
</evidence>
<organism evidence="1 2">
    <name type="scientific">Iodobacter phage PhiPLPE</name>
    <dbReference type="NCBI Taxonomy" id="551895"/>
    <lineage>
        <taxon>Viruses</taxon>
        <taxon>Duplodnaviria</taxon>
        <taxon>Heunggongvirae</taxon>
        <taxon>Uroviricota</taxon>
        <taxon>Caudoviricetes</taxon>
        <taxon>Iodovirus</taxon>
        <taxon>Iodovirus PLPE</taxon>
    </lineage>
</organism>
<dbReference type="Pfam" id="PF13262">
    <property type="entry name" value="DUF4054"/>
    <property type="match status" value="1"/>
</dbReference>
<dbReference type="KEGG" id="vg:6779543"/>
<dbReference type="Proteomes" id="UP000001862">
    <property type="component" value="Segment"/>
</dbReference>
<evidence type="ECO:0000313" key="1">
    <source>
        <dbReference type="EMBL" id="ACG60363.1"/>
    </source>
</evidence>
<protein>
    <recommendedName>
        <fullName evidence="3">DUF4054 domain-containing protein</fullName>
    </recommendedName>
</protein>
<gene>
    <name evidence="1" type="ORF">phiPLPE_41</name>
</gene>
<accession>B5AX60</accession>
<dbReference type="RefSeq" id="YP_002128475.1">
    <property type="nucleotide sequence ID" value="NC_011142.1"/>
</dbReference>
<sequence length="138" mass="14815">MDITPEIIARFRANNPSFSNVTTYPDSMVSGALCEADCETGGKGWGGYQDECHNFKQRGMFLYACHYLAVLYPNGAAGNISGGTKGIVASKAVGDESVSMYTGTYAGLRAGDEWLAASVFGQQWLRLRRRAGMGARAV</sequence>
<proteinExistence type="predicted"/>
<dbReference type="GeneID" id="6779543"/>
<dbReference type="OrthoDB" id="12374at10239"/>
<keyword evidence="2" id="KW-1185">Reference proteome</keyword>